<comment type="caution">
    <text evidence="6">The sequence shown here is derived from an EMBL/GenBank/DDBJ whole genome shotgun (WGS) entry which is preliminary data.</text>
</comment>
<accession>A0A9W8ZRY7</accession>
<dbReference type="InterPro" id="IPR001810">
    <property type="entry name" value="F-box_dom"/>
</dbReference>
<dbReference type="InterPro" id="IPR001680">
    <property type="entry name" value="WD40_rpt"/>
</dbReference>
<feature type="repeat" description="WD" evidence="4">
    <location>
        <begin position="152"/>
        <end position="174"/>
    </location>
</feature>
<gene>
    <name evidence="6" type="ORF">C8J55DRAFT_538716</name>
</gene>
<dbReference type="Pfam" id="PF00400">
    <property type="entry name" value="WD40"/>
    <property type="match status" value="5"/>
</dbReference>
<dbReference type="PROSITE" id="PS00678">
    <property type="entry name" value="WD_REPEATS_1"/>
    <property type="match status" value="2"/>
</dbReference>
<dbReference type="SMART" id="SM00256">
    <property type="entry name" value="FBOX"/>
    <property type="match status" value="1"/>
</dbReference>
<keyword evidence="1 4" id="KW-0853">WD repeat</keyword>
<evidence type="ECO:0000313" key="6">
    <source>
        <dbReference type="EMBL" id="KAJ4464897.1"/>
    </source>
</evidence>
<evidence type="ECO:0000259" key="5">
    <source>
        <dbReference type="PROSITE" id="PS50181"/>
    </source>
</evidence>
<dbReference type="PRINTS" id="PR00320">
    <property type="entry name" value="GPROTEINBRPT"/>
</dbReference>
<dbReference type="Gene3D" id="2.130.10.10">
    <property type="entry name" value="YVTN repeat-like/Quinoprotein amine dehydrogenase"/>
    <property type="match status" value="2"/>
</dbReference>
<dbReference type="PANTHER" id="PTHR19872">
    <property type="entry name" value="UBIQUITIN LIGASE SPECIFICITY FACTOR/HREP PROTEIN"/>
    <property type="match status" value="1"/>
</dbReference>
<dbReference type="PROSITE" id="PS50181">
    <property type="entry name" value="FBOX"/>
    <property type="match status" value="1"/>
</dbReference>
<feature type="repeat" description="WD" evidence="4">
    <location>
        <begin position="215"/>
        <end position="254"/>
    </location>
</feature>
<dbReference type="InterPro" id="IPR051075">
    <property type="entry name" value="SCF_subunit_WD-repeat"/>
</dbReference>
<sequence>MCCFSQLSLLTEQLAHLIRIDPFTVLPQELSLKVLSYLDATSLCRAAQLTKKWKSFADGLPVLEKKIYHLPGSPCPSPDLPSLKRSLEDSTDLVALPLKRQRSDVLHPSLDINPDLESSSSSSSLLALTDTKPAATTRHWKGTLTHSSFPVLITGSYDRTIRVWNLETGAGLHCLKGLTRAIRALQFDDVRLITGSMNMTLKVWDWRRGRCIRTLTGHTEGVVCLNFDSNVLASGSVDATIKVWNLRTGGAFTLRGHQDWVNSVQLWDFSKTVFDVPGCGAPQIRNTHSTTSSPSTLLPRPWHLLPRVVLYQIKYPKPRNHFSFRAVLITSPINTTKIWDIETAQPIQTFFGHIEGVWSVSVNKMRLVSGSHDRTIKVWNRDEGCCVSTLVGHTAAVSCVSLGEDKIISGSDHCGVKIWSFSG</sequence>
<feature type="repeat" description="WD" evidence="4">
    <location>
        <begin position="350"/>
        <end position="389"/>
    </location>
</feature>
<dbReference type="CDD" id="cd00200">
    <property type="entry name" value="WD40"/>
    <property type="match status" value="1"/>
</dbReference>
<keyword evidence="2" id="KW-0677">Repeat</keyword>
<dbReference type="InterPro" id="IPR036047">
    <property type="entry name" value="F-box-like_dom_sf"/>
</dbReference>
<keyword evidence="3" id="KW-0833">Ubl conjugation pathway</keyword>
<feature type="repeat" description="WD" evidence="4">
    <location>
        <begin position="390"/>
        <end position="423"/>
    </location>
</feature>
<dbReference type="PROSITE" id="PS50082">
    <property type="entry name" value="WD_REPEATS_2"/>
    <property type="match status" value="5"/>
</dbReference>
<reference evidence="6" key="2">
    <citation type="journal article" date="2023" name="Proc. Natl. Acad. Sci. U.S.A.">
        <title>A global phylogenomic analysis of the shiitake genus Lentinula.</title>
        <authorList>
            <person name="Sierra-Patev S."/>
            <person name="Min B."/>
            <person name="Naranjo-Ortiz M."/>
            <person name="Looney B."/>
            <person name="Konkel Z."/>
            <person name="Slot J.C."/>
            <person name="Sakamoto Y."/>
            <person name="Steenwyk J.L."/>
            <person name="Rokas A."/>
            <person name="Carro J."/>
            <person name="Camarero S."/>
            <person name="Ferreira P."/>
            <person name="Molpeceres G."/>
            <person name="Ruiz-Duenas F.J."/>
            <person name="Serrano A."/>
            <person name="Henrissat B."/>
            <person name="Drula E."/>
            <person name="Hughes K.W."/>
            <person name="Mata J.L."/>
            <person name="Ishikawa N.K."/>
            <person name="Vargas-Isla R."/>
            <person name="Ushijima S."/>
            <person name="Smith C.A."/>
            <person name="Donoghue J."/>
            <person name="Ahrendt S."/>
            <person name="Andreopoulos W."/>
            <person name="He G."/>
            <person name="LaButti K."/>
            <person name="Lipzen A."/>
            <person name="Ng V."/>
            <person name="Riley R."/>
            <person name="Sandor L."/>
            <person name="Barry K."/>
            <person name="Martinez A.T."/>
            <person name="Xiao Y."/>
            <person name="Gibbons J.G."/>
            <person name="Terashima K."/>
            <person name="Grigoriev I.V."/>
            <person name="Hibbett D."/>
        </authorList>
    </citation>
    <scope>NUCLEOTIDE SEQUENCE</scope>
    <source>
        <strain evidence="6">Sp2 HRB7682 ss15</strain>
    </source>
</reference>
<dbReference type="SUPFAM" id="SSF50978">
    <property type="entry name" value="WD40 repeat-like"/>
    <property type="match status" value="1"/>
</dbReference>
<dbReference type="InterPro" id="IPR019775">
    <property type="entry name" value="WD40_repeat_CS"/>
</dbReference>
<dbReference type="SMART" id="SM00320">
    <property type="entry name" value="WD40"/>
    <property type="match status" value="5"/>
</dbReference>
<dbReference type="SUPFAM" id="SSF81383">
    <property type="entry name" value="F-box domain"/>
    <property type="match status" value="1"/>
</dbReference>
<evidence type="ECO:0000313" key="7">
    <source>
        <dbReference type="Proteomes" id="UP001150238"/>
    </source>
</evidence>
<dbReference type="InterPro" id="IPR015943">
    <property type="entry name" value="WD40/YVTN_repeat-like_dom_sf"/>
</dbReference>
<organism evidence="6 7">
    <name type="scientific">Lentinula lateritia</name>
    <dbReference type="NCBI Taxonomy" id="40482"/>
    <lineage>
        <taxon>Eukaryota</taxon>
        <taxon>Fungi</taxon>
        <taxon>Dikarya</taxon>
        <taxon>Basidiomycota</taxon>
        <taxon>Agaricomycotina</taxon>
        <taxon>Agaricomycetes</taxon>
        <taxon>Agaricomycetidae</taxon>
        <taxon>Agaricales</taxon>
        <taxon>Marasmiineae</taxon>
        <taxon>Omphalotaceae</taxon>
        <taxon>Lentinula</taxon>
    </lineage>
</organism>
<feature type="domain" description="F-box" evidence="5">
    <location>
        <begin position="20"/>
        <end position="67"/>
    </location>
</feature>
<evidence type="ECO:0000256" key="1">
    <source>
        <dbReference type="ARBA" id="ARBA00022574"/>
    </source>
</evidence>
<name>A0A9W8ZRY7_9AGAR</name>
<feature type="repeat" description="WD" evidence="4">
    <location>
        <begin position="175"/>
        <end position="214"/>
    </location>
</feature>
<dbReference type="InterPro" id="IPR020472">
    <property type="entry name" value="WD40_PAC1"/>
</dbReference>
<evidence type="ECO:0000256" key="3">
    <source>
        <dbReference type="ARBA" id="ARBA00022786"/>
    </source>
</evidence>
<dbReference type="InterPro" id="IPR036322">
    <property type="entry name" value="WD40_repeat_dom_sf"/>
</dbReference>
<dbReference type="Proteomes" id="UP001150238">
    <property type="component" value="Unassembled WGS sequence"/>
</dbReference>
<protein>
    <submittedName>
        <fullName evidence="6">WD40-repeat-containing domain protein</fullName>
    </submittedName>
</protein>
<dbReference type="EMBL" id="JANVFS010000055">
    <property type="protein sequence ID" value="KAJ4464897.1"/>
    <property type="molecule type" value="Genomic_DNA"/>
</dbReference>
<dbReference type="Pfam" id="PF12937">
    <property type="entry name" value="F-box-like"/>
    <property type="match status" value="1"/>
</dbReference>
<dbReference type="PANTHER" id="PTHR19872:SF9">
    <property type="entry name" value="UBIQUITIN-BINDING SDF UBIQUITIN LIGASE COMPLEX SUBUNIT"/>
    <property type="match status" value="1"/>
</dbReference>
<dbReference type="AlphaFoldDB" id="A0A9W8ZRY7"/>
<reference evidence="6" key="1">
    <citation type="submission" date="2022-08" db="EMBL/GenBank/DDBJ databases">
        <authorList>
            <consortium name="DOE Joint Genome Institute"/>
            <person name="Min B."/>
            <person name="Riley R."/>
            <person name="Sierra-Patev S."/>
            <person name="Naranjo-Ortiz M."/>
            <person name="Looney B."/>
            <person name="Konkel Z."/>
            <person name="Slot J.C."/>
            <person name="Sakamoto Y."/>
            <person name="Steenwyk J.L."/>
            <person name="Rokas A."/>
            <person name="Carro J."/>
            <person name="Camarero S."/>
            <person name="Ferreira P."/>
            <person name="Molpeceres G."/>
            <person name="Ruiz-Duenas F.J."/>
            <person name="Serrano A."/>
            <person name="Henrissat B."/>
            <person name="Drula E."/>
            <person name="Hughes K.W."/>
            <person name="Mata J.L."/>
            <person name="Ishikawa N.K."/>
            <person name="Vargas-Isla R."/>
            <person name="Ushijima S."/>
            <person name="Smith C.A."/>
            <person name="Ahrendt S."/>
            <person name="Andreopoulos W."/>
            <person name="He G."/>
            <person name="Labutti K."/>
            <person name="Lipzen A."/>
            <person name="Ng V."/>
            <person name="Sandor L."/>
            <person name="Barry K."/>
            <person name="Martinez A.T."/>
            <person name="Xiao Y."/>
            <person name="Gibbons J.G."/>
            <person name="Terashima K."/>
            <person name="Hibbett D.S."/>
            <person name="Grigoriev I.V."/>
        </authorList>
    </citation>
    <scope>NUCLEOTIDE SEQUENCE</scope>
    <source>
        <strain evidence="6">Sp2 HRB7682 ss15</strain>
    </source>
</reference>
<evidence type="ECO:0000256" key="2">
    <source>
        <dbReference type="ARBA" id="ARBA00022737"/>
    </source>
</evidence>
<evidence type="ECO:0000256" key="4">
    <source>
        <dbReference type="PROSITE-ProRule" id="PRU00221"/>
    </source>
</evidence>
<proteinExistence type="predicted"/>
<dbReference type="Gene3D" id="1.20.1280.50">
    <property type="match status" value="1"/>
</dbReference>
<dbReference type="PROSITE" id="PS50294">
    <property type="entry name" value="WD_REPEATS_REGION"/>
    <property type="match status" value="3"/>
</dbReference>